<keyword evidence="1" id="KW-0812">Transmembrane</keyword>
<evidence type="ECO:0000256" key="1">
    <source>
        <dbReference type="SAM" id="Phobius"/>
    </source>
</evidence>
<name>A0A5P2G9D2_9BACT</name>
<feature type="transmembrane region" description="Helical" evidence="1">
    <location>
        <begin position="309"/>
        <end position="328"/>
    </location>
</feature>
<feature type="transmembrane region" description="Helical" evidence="1">
    <location>
        <begin position="340"/>
        <end position="368"/>
    </location>
</feature>
<dbReference type="Proteomes" id="UP000292424">
    <property type="component" value="Chromosome"/>
</dbReference>
<keyword evidence="3" id="KW-1185">Reference proteome</keyword>
<keyword evidence="1" id="KW-0472">Membrane</keyword>
<feature type="transmembrane region" description="Helical" evidence="1">
    <location>
        <begin position="207"/>
        <end position="225"/>
    </location>
</feature>
<feature type="transmembrane region" description="Helical" evidence="1">
    <location>
        <begin position="51"/>
        <end position="68"/>
    </location>
</feature>
<feature type="transmembrane region" description="Helical" evidence="1">
    <location>
        <begin position="237"/>
        <end position="259"/>
    </location>
</feature>
<dbReference type="PANTHER" id="PTHR31061">
    <property type="entry name" value="LD22376P"/>
    <property type="match status" value="1"/>
</dbReference>
<gene>
    <name evidence="2" type="ORF">E0W69_014520</name>
</gene>
<proteinExistence type="predicted"/>
<feature type="transmembrane region" description="Helical" evidence="1">
    <location>
        <begin position="146"/>
        <end position="167"/>
    </location>
</feature>
<sequence length="377" mass="43560">MIEEKQRFMALDIFRGLTVCFMIIVNTPGDESTTFWPLLHAKWFGFTPTDLVFPSFLFATGNSIYFAYKKWPSMSKTSVWGKILKRSLLIFLLGVLMYWFPFFTLDTTGHWIVKPIENIRIMGVLQRIALAYLFASLLIYYCSNKVLIGISMILLVLYYGIMKWGGIPSMDPFSMYGNAVLRWDTYILGAKHLYHDHGELYPFDPEGLVSTMPTIVNVIVGYLVGKYVLDKKMNVEALLRVALIGFLMLALAYLGQGIFPISKKIWTSTFVLLTCGLDCLILVMIIYWVDILKKPFGNYFFSVFGKNPLAIYLLSELLATLLFTFQIGNLNIYSWLFQHLFFFFSPFIGSLLQALCYMFFCWIVGYILDKKKIYIRV</sequence>
<protein>
    <submittedName>
        <fullName evidence="2">DUF5009 domain-containing protein</fullName>
    </submittedName>
</protein>
<dbReference type="AlphaFoldDB" id="A0A5P2G9D2"/>
<keyword evidence="1" id="KW-1133">Transmembrane helix</keyword>
<dbReference type="RefSeq" id="WP_131330781.1">
    <property type="nucleotide sequence ID" value="NZ_CP044016.1"/>
</dbReference>
<evidence type="ECO:0000313" key="2">
    <source>
        <dbReference type="EMBL" id="QES89823.1"/>
    </source>
</evidence>
<organism evidence="2 3">
    <name type="scientific">Rhizosphaericola mali</name>
    <dbReference type="NCBI Taxonomy" id="2545455"/>
    <lineage>
        <taxon>Bacteria</taxon>
        <taxon>Pseudomonadati</taxon>
        <taxon>Bacteroidota</taxon>
        <taxon>Chitinophagia</taxon>
        <taxon>Chitinophagales</taxon>
        <taxon>Chitinophagaceae</taxon>
        <taxon>Rhizosphaericola</taxon>
    </lineage>
</organism>
<accession>A0A5P2G9D2</accession>
<evidence type="ECO:0000313" key="3">
    <source>
        <dbReference type="Proteomes" id="UP000292424"/>
    </source>
</evidence>
<dbReference type="KEGG" id="arac:E0W69_014520"/>
<feature type="transmembrane region" description="Helical" evidence="1">
    <location>
        <begin position="12"/>
        <end position="29"/>
    </location>
</feature>
<dbReference type="OrthoDB" id="9788724at2"/>
<dbReference type="PANTHER" id="PTHR31061:SF24">
    <property type="entry name" value="LD22376P"/>
    <property type="match status" value="1"/>
</dbReference>
<feature type="transmembrane region" description="Helical" evidence="1">
    <location>
        <begin position="88"/>
        <end position="113"/>
    </location>
</feature>
<feature type="transmembrane region" description="Helical" evidence="1">
    <location>
        <begin position="265"/>
        <end position="289"/>
    </location>
</feature>
<reference evidence="2 3" key="1">
    <citation type="submission" date="2019-09" db="EMBL/GenBank/DDBJ databases">
        <title>Complete genome sequence of Arachidicoccus sp. B3-10 isolated from apple orchard soil.</title>
        <authorList>
            <person name="Kim H.S."/>
            <person name="Han K.-I."/>
            <person name="Suh M.K."/>
            <person name="Lee K.C."/>
            <person name="Eom M.K."/>
            <person name="Kim J.-S."/>
            <person name="Kang S.W."/>
            <person name="Sin Y."/>
            <person name="Lee J.-S."/>
        </authorList>
    </citation>
    <scope>NUCLEOTIDE SEQUENCE [LARGE SCALE GENOMIC DNA]</scope>
    <source>
        <strain evidence="2 3">B3-10</strain>
    </source>
</reference>
<dbReference type="EMBL" id="CP044016">
    <property type="protein sequence ID" value="QES89823.1"/>
    <property type="molecule type" value="Genomic_DNA"/>
</dbReference>
<feature type="transmembrane region" description="Helical" evidence="1">
    <location>
        <begin position="119"/>
        <end position="139"/>
    </location>
</feature>